<evidence type="ECO:0008006" key="3">
    <source>
        <dbReference type="Google" id="ProtNLM"/>
    </source>
</evidence>
<proteinExistence type="predicted"/>
<dbReference type="Proteomes" id="UP001589814">
    <property type="component" value="Unassembled WGS sequence"/>
</dbReference>
<reference evidence="1 2" key="1">
    <citation type="submission" date="2024-09" db="EMBL/GenBank/DDBJ databases">
        <authorList>
            <person name="Sun Q."/>
            <person name="Mori K."/>
        </authorList>
    </citation>
    <scope>NUCLEOTIDE SEQUENCE [LARGE SCALE GENOMIC DNA]</scope>
    <source>
        <strain evidence="1 2">CCM 7415</strain>
    </source>
</reference>
<comment type="caution">
    <text evidence="1">The sequence shown here is derived from an EMBL/GenBank/DDBJ whole genome shotgun (WGS) entry which is preliminary data.</text>
</comment>
<name>A0ABV6G7D9_9GAMM</name>
<sequence>MTIAEQLEERGIRKGRQEGRLETARNLIRDTTLSNEMIAGATGLDIAQVAELREQLKS</sequence>
<dbReference type="RefSeq" id="WP_019951095.1">
    <property type="nucleotide sequence ID" value="NZ_JBHLVX010000060.1"/>
</dbReference>
<evidence type="ECO:0000313" key="1">
    <source>
        <dbReference type="EMBL" id="MFC0269459.1"/>
    </source>
</evidence>
<keyword evidence="2" id="KW-1185">Reference proteome</keyword>
<protein>
    <recommendedName>
        <fullName evidence="3">Transposase</fullName>
    </recommendedName>
</protein>
<accession>A0ABV6G7D9</accession>
<organism evidence="1 2">
    <name type="scientific">Kushneria aurantia</name>
    <dbReference type="NCBI Taxonomy" id="504092"/>
    <lineage>
        <taxon>Bacteria</taxon>
        <taxon>Pseudomonadati</taxon>
        <taxon>Pseudomonadota</taxon>
        <taxon>Gammaproteobacteria</taxon>
        <taxon>Oceanospirillales</taxon>
        <taxon>Halomonadaceae</taxon>
        <taxon>Kushneria</taxon>
    </lineage>
</organism>
<gene>
    <name evidence="1" type="ORF">ACFFHW_15940</name>
</gene>
<evidence type="ECO:0000313" key="2">
    <source>
        <dbReference type="Proteomes" id="UP001589814"/>
    </source>
</evidence>
<dbReference type="EMBL" id="JBHLVX010000060">
    <property type="protein sequence ID" value="MFC0269459.1"/>
    <property type="molecule type" value="Genomic_DNA"/>
</dbReference>